<feature type="compositionally biased region" description="Basic and acidic residues" evidence="1">
    <location>
        <begin position="13"/>
        <end position="22"/>
    </location>
</feature>
<keyword evidence="2" id="KW-1185">Reference proteome</keyword>
<organism evidence="2 3">
    <name type="scientific">Ascaris lumbricoides</name>
    <name type="common">Giant roundworm</name>
    <dbReference type="NCBI Taxonomy" id="6252"/>
    <lineage>
        <taxon>Eukaryota</taxon>
        <taxon>Metazoa</taxon>
        <taxon>Ecdysozoa</taxon>
        <taxon>Nematoda</taxon>
        <taxon>Chromadorea</taxon>
        <taxon>Rhabditida</taxon>
        <taxon>Spirurina</taxon>
        <taxon>Ascaridomorpha</taxon>
        <taxon>Ascaridoidea</taxon>
        <taxon>Ascarididae</taxon>
        <taxon>Ascaris</taxon>
    </lineage>
</organism>
<name>A0A0M3IH93_ASCLU</name>
<dbReference type="Proteomes" id="UP000036681">
    <property type="component" value="Unplaced"/>
</dbReference>
<reference evidence="3" key="1">
    <citation type="submission" date="2017-02" db="UniProtKB">
        <authorList>
            <consortium name="WormBaseParasite"/>
        </authorList>
    </citation>
    <scope>IDENTIFICATION</scope>
</reference>
<feature type="region of interest" description="Disordered" evidence="1">
    <location>
        <begin position="1"/>
        <end position="28"/>
    </location>
</feature>
<proteinExistence type="predicted"/>
<evidence type="ECO:0000313" key="2">
    <source>
        <dbReference type="Proteomes" id="UP000036681"/>
    </source>
</evidence>
<protein>
    <submittedName>
        <fullName evidence="3">Transposase</fullName>
    </submittedName>
</protein>
<evidence type="ECO:0000313" key="3">
    <source>
        <dbReference type="WBParaSite" id="ALUE_0001775601-mRNA-1"/>
    </source>
</evidence>
<accession>A0A0M3IH93</accession>
<sequence length="78" mass="9263">MDDLNKKRRLDGRRREGKKERNSVSPDMQFSSLDGVGYVIIQHIENNIAQRMVKGQTLRYTWPRDDEAQYCDEDRMTT</sequence>
<dbReference type="WBParaSite" id="ALUE_0001775601-mRNA-1">
    <property type="protein sequence ID" value="ALUE_0001775601-mRNA-1"/>
    <property type="gene ID" value="ALUE_0001775601"/>
</dbReference>
<feature type="compositionally biased region" description="Basic residues" evidence="1">
    <location>
        <begin position="1"/>
        <end position="12"/>
    </location>
</feature>
<dbReference type="AlphaFoldDB" id="A0A0M3IH93"/>
<evidence type="ECO:0000256" key="1">
    <source>
        <dbReference type="SAM" id="MobiDB-lite"/>
    </source>
</evidence>